<dbReference type="NCBIfam" id="TIGR05002">
    <property type="entry name" value="NxxGxxAF_repeat"/>
    <property type="match status" value="3"/>
</dbReference>
<evidence type="ECO:0000313" key="2">
    <source>
        <dbReference type="Proteomes" id="UP001576774"/>
    </source>
</evidence>
<dbReference type="Pfam" id="PF24251">
    <property type="entry name" value="DUF7453"/>
    <property type="match status" value="1"/>
</dbReference>
<accession>A0ABV4X2W1</accession>
<dbReference type="EMBL" id="JBHFNQ010000056">
    <property type="protein sequence ID" value="MFB2876656.1"/>
    <property type="molecule type" value="Genomic_DNA"/>
</dbReference>
<proteinExistence type="predicted"/>
<protein>
    <submittedName>
        <fullName evidence="1">Choice-of-anchor tandem repeat NxxGxxAF-containing protein</fullName>
    </submittedName>
</protein>
<evidence type="ECO:0000313" key="1">
    <source>
        <dbReference type="EMBL" id="MFB2876656.1"/>
    </source>
</evidence>
<dbReference type="SUPFAM" id="SSF101898">
    <property type="entry name" value="NHL repeat"/>
    <property type="match status" value="1"/>
</dbReference>
<gene>
    <name evidence="1" type="ORF">ACE1CC_07165</name>
</gene>
<sequence>MSKLAELPTATSMSLSLDFIGMGEALTYSFTPITVSESSNPWFKELGAAPSLNDRGTIAFWVYYQDSSKALYTANNGSRNLLADRTSSGAKFFLVAGDPIINNQDTVAVYGELERGGEAILTFNGESFTPIADSKTSFFCFPSSVAINDNGTVVFVAELDTGNRGIFKSNGGYTKQIAELPAKDYFSIYDPMITRVAINNPGTVAFTYWEFVDFLPGYSALYINDSIDPIADNIDKFDRFTNLAINDEGKVVFCADLASGNEGIFLYDGNEIIEIANNNEGSYFQDFSLSNPAINNQGTVAFFAEQSFSDDNSYQGIFTGSNPETDKVIAVGDDLLGSKVKKLSFSGKGLNNLGQIAFYAELENGTKGFFLANPRLKSISEPVSVFSLLTMVADGLNVKRSQGNII</sequence>
<keyword evidence="2" id="KW-1185">Reference proteome</keyword>
<organism evidence="1 2">
    <name type="scientific">Floridaenema aerugineum BLCC-F46</name>
    <dbReference type="NCBI Taxonomy" id="3153654"/>
    <lineage>
        <taxon>Bacteria</taxon>
        <taxon>Bacillati</taxon>
        <taxon>Cyanobacteriota</taxon>
        <taxon>Cyanophyceae</taxon>
        <taxon>Oscillatoriophycideae</taxon>
        <taxon>Aerosakkonematales</taxon>
        <taxon>Aerosakkonemataceae</taxon>
        <taxon>Floridanema</taxon>
        <taxon>Floridanema aerugineum</taxon>
    </lineage>
</organism>
<dbReference type="Proteomes" id="UP001576774">
    <property type="component" value="Unassembled WGS sequence"/>
</dbReference>
<name>A0ABV4X2W1_9CYAN</name>
<dbReference type="RefSeq" id="WP_413269781.1">
    <property type="nucleotide sequence ID" value="NZ_JBHFNQ010000056.1"/>
</dbReference>
<dbReference type="InterPro" id="IPR055876">
    <property type="entry name" value="DUF7453"/>
</dbReference>
<reference evidence="1 2" key="1">
    <citation type="submission" date="2024-09" db="EMBL/GenBank/DDBJ databases">
        <title>Floridaenema gen nov. (Aerosakkonemataceae, Aerosakkonematales ord. nov., Cyanobacteria) from benthic tropical and subtropical fresh waters, with the description of four new species.</title>
        <authorList>
            <person name="Moretto J.A."/>
            <person name="Berthold D.E."/>
            <person name="Lefler F.W."/>
            <person name="Huang I.-S."/>
            <person name="Laughinghouse H. IV."/>
        </authorList>
    </citation>
    <scope>NUCLEOTIDE SEQUENCE [LARGE SCALE GENOMIC DNA]</scope>
    <source>
        <strain evidence="1 2">BLCC-F46</strain>
    </source>
</reference>
<comment type="caution">
    <text evidence="1">The sequence shown here is derived from an EMBL/GenBank/DDBJ whole genome shotgun (WGS) entry which is preliminary data.</text>
</comment>